<name>A0A8J2PDM8_9HEXA</name>
<accession>A0A8J2PDM8</accession>
<protein>
    <submittedName>
        <fullName evidence="1">Uncharacterized protein</fullName>
    </submittedName>
</protein>
<keyword evidence="2" id="KW-1185">Reference proteome</keyword>
<dbReference type="Proteomes" id="UP000708208">
    <property type="component" value="Unassembled WGS sequence"/>
</dbReference>
<feature type="non-terminal residue" evidence="1">
    <location>
        <position position="1"/>
    </location>
</feature>
<gene>
    <name evidence="1" type="ORF">AFUS01_LOCUS35153</name>
</gene>
<organism evidence="1 2">
    <name type="scientific">Allacma fusca</name>
    <dbReference type="NCBI Taxonomy" id="39272"/>
    <lineage>
        <taxon>Eukaryota</taxon>
        <taxon>Metazoa</taxon>
        <taxon>Ecdysozoa</taxon>
        <taxon>Arthropoda</taxon>
        <taxon>Hexapoda</taxon>
        <taxon>Collembola</taxon>
        <taxon>Symphypleona</taxon>
        <taxon>Sminthuridae</taxon>
        <taxon>Allacma</taxon>
    </lineage>
</organism>
<dbReference type="EMBL" id="CAJVCH010534648">
    <property type="protein sequence ID" value="CAG7825027.1"/>
    <property type="molecule type" value="Genomic_DNA"/>
</dbReference>
<feature type="non-terminal residue" evidence="1">
    <location>
        <position position="143"/>
    </location>
</feature>
<dbReference type="AlphaFoldDB" id="A0A8J2PDM8"/>
<comment type="caution">
    <text evidence="1">The sequence shown here is derived from an EMBL/GenBank/DDBJ whole genome shotgun (WGS) entry which is preliminary data.</text>
</comment>
<proteinExistence type="predicted"/>
<evidence type="ECO:0000313" key="2">
    <source>
        <dbReference type="Proteomes" id="UP000708208"/>
    </source>
</evidence>
<evidence type="ECO:0000313" key="1">
    <source>
        <dbReference type="EMBL" id="CAG7825027.1"/>
    </source>
</evidence>
<sequence length="143" mass="17189">VIVNTRGIFGQGKFNPYNSEGLLFAIFPVVKENNKKYWLVQPPKFFLSHQYLHENANQPEKFQAYENYVWRVVSALHNSRKQQPLKETLVRAKIKEMIEFEVKLAEFVENENFLNSKSKRFFHIKKFYLHFPRHAFRKLVEIV</sequence>
<reference evidence="1" key="1">
    <citation type="submission" date="2021-06" db="EMBL/GenBank/DDBJ databases">
        <authorList>
            <person name="Hodson N. C."/>
            <person name="Mongue J. A."/>
            <person name="Jaron S. K."/>
        </authorList>
    </citation>
    <scope>NUCLEOTIDE SEQUENCE</scope>
</reference>